<feature type="region of interest" description="Disordered" evidence="1">
    <location>
        <begin position="1"/>
        <end position="29"/>
    </location>
</feature>
<reference evidence="2 3" key="1">
    <citation type="submission" date="2016-10" db="EMBL/GenBank/DDBJ databases">
        <authorList>
            <person name="de Groot N.N."/>
        </authorList>
    </citation>
    <scope>NUCLEOTIDE SEQUENCE [LARGE SCALE GENOMIC DNA]</scope>
    <source>
        <strain evidence="2 3">CGMCC 4.2026</strain>
    </source>
</reference>
<dbReference type="RefSeq" id="WP_218108413.1">
    <property type="nucleotide sequence ID" value="NZ_FODD01000038.1"/>
</dbReference>
<name>A0A1H8S089_9ACTN</name>
<feature type="compositionally biased region" description="Basic and acidic residues" evidence="1">
    <location>
        <begin position="1"/>
        <end position="26"/>
    </location>
</feature>
<evidence type="ECO:0000313" key="2">
    <source>
        <dbReference type="EMBL" id="SEO71864.1"/>
    </source>
</evidence>
<protein>
    <submittedName>
        <fullName evidence="2">Uncharacterized protein</fullName>
    </submittedName>
</protein>
<dbReference type="EMBL" id="FODD01000038">
    <property type="protein sequence ID" value="SEO71864.1"/>
    <property type="molecule type" value="Genomic_DNA"/>
</dbReference>
<gene>
    <name evidence="2" type="ORF">SAMN05216267_103827</name>
</gene>
<dbReference type="STRING" id="310780.SAMN05216267_103827"/>
<dbReference type="Proteomes" id="UP000181951">
    <property type="component" value="Unassembled WGS sequence"/>
</dbReference>
<proteinExistence type="predicted"/>
<organism evidence="2 3">
    <name type="scientific">Actinacidiphila rubida</name>
    <dbReference type="NCBI Taxonomy" id="310780"/>
    <lineage>
        <taxon>Bacteria</taxon>
        <taxon>Bacillati</taxon>
        <taxon>Actinomycetota</taxon>
        <taxon>Actinomycetes</taxon>
        <taxon>Kitasatosporales</taxon>
        <taxon>Streptomycetaceae</taxon>
        <taxon>Actinacidiphila</taxon>
    </lineage>
</organism>
<evidence type="ECO:0000256" key="1">
    <source>
        <dbReference type="SAM" id="MobiDB-lite"/>
    </source>
</evidence>
<accession>A0A1H8S089</accession>
<sequence>MNHAHDAVAAHDTEGAHDSHDVRDTRGPAGAHGVPLRVLIVGRSPGVLVEAVGLLRARGHRADATNQFGSVLEDYDVGDLDVLVFGGMVPPDTKQHLRDAVAERNPDVTFLQGLAGIAGVIAAQVDAVTSADATDDITYDGAGRTVRVVLPAAAHVTVEAFWGTSFTPPEPRSTSARVRDGELGAGVHTIAVPEYVPPVASFAAVTVGATVRVFTIGGMPGSVTRLVPTSAGDQRLPEVARVTTQSHER</sequence>
<dbReference type="AlphaFoldDB" id="A0A1H8S089"/>
<keyword evidence="3" id="KW-1185">Reference proteome</keyword>
<evidence type="ECO:0000313" key="3">
    <source>
        <dbReference type="Proteomes" id="UP000181951"/>
    </source>
</evidence>